<dbReference type="PANTHER" id="PTHR13806:SF31">
    <property type="entry name" value="FLOTILLIN-LIKE PROTEIN 1-RELATED"/>
    <property type="match status" value="1"/>
</dbReference>
<dbReference type="PANTHER" id="PTHR13806">
    <property type="entry name" value="FLOTILLIN-RELATED"/>
    <property type="match status" value="1"/>
</dbReference>
<comment type="subcellular location">
    <subcellularLocation>
        <location evidence="1">Cell membrane</location>
    </subcellularLocation>
</comment>
<organism evidence="8 9">
    <name type="scientific">Endocarpon pusillum (strain Z07020 / HMAS-L-300199)</name>
    <name type="common">Lichen-forming fungus</name>
    <dbReference type="NCBI Taxonomy" id="1263415"/>
    <lineage>
        <taxon>Eukaryota</taxon>
        <taxon>Fungi</taxon>
        <taxon>Dikarya</taxon>
        <taxon>Ascomycota</taxon>
        <taxon>Pezizomycotina</taxon>
        <taxon>Eurotiomycetes</taxon>
        <taxon>Chaetothyriomycetidae</taxon>
        <taxon>Verrucariales</taxon>
        <taxon>Verrucariaceae</taxon>
        <taxon>Endocarpon</taxon>
    </lineage>
</organism>
<dbReference type="InterPro" id="IPR036013">
    <property type="entry name" value="Band_7/SPFH_dom_sf"/>
</dbReference>
<dbReference type="EMBL" id="KE720941">
    <property type="protein sequence ID" value="ERF73737.1"/>
    <property type="molecule type" value="Genomic_DNA"/>
</dbReference>
<feature type="region of interest" description="Disordered" evidence="6">
    <location>
        <begin position="465"/>
        <end position="487"/>
    </location>
</feature>
<reference evidence="9" key="1">
    <citation type="journal article" date="2014" name="BMC Genomics">
        <title>Genome characteristics reveal the impact of lichenization on lichen-forming fungus Endocarpon pusillum Hedwig (Verrucariales, Ascomycota).</title>
        <authorList>
            <person name="Wang Y.-Y."/>
            <person name="Liu B."/>
            <person name="Zhang X.-Y."/>
            <person name="Zhou Q.-M."/>
            <person name="Zhang T."/>
            <person name="Li H."/>
            <person name="Yu Y.-F."/>
            <person name="Zhang X.-L."/>
            <person name="Hao X.-Y."/>
            <person name="Wang M."/>
            <person name="Wang L."/>
            <person name="Wei J.-C."/>
        </authorList>
    </citation>
    <scope>NUCLEOTIDE SEQUENCE [LARGE SCALE GENOMIC DNA]</scope>
    <source>
        <strain evidence="9">Z07020 / HMAS-L-300199</strain>
    </source>
</reference>
<dbReference type="InterPro" id="IPR027705">
    <property type="entry name" value="Flotillin_fam"/>
</dbReference>
<dbReference type="OMA" id="IHDQTGM"/>
<dbReference type="Proteomes" id="UP000019373">
    <property type="component" value="Unassembled WGS sequence"/>
</dbReference>
<sequence>MTGTLWYSIAEPNEYLVLTGARIDDVRIVKKALIKPWQKCTRISISPFDFSLNLQAMTMEKLQFALPAVFTIGPDNDLHALKKYALLLSGNPNGGSPASRAGTITPTKRNHVQDIVKGIIEGETRVIVSSMTMEEIFKERQMFKQKVIDNVQHELTQFGLRIYNANVKELQDTPGSEYFAFLSRKAHEGASNQAKVDVAEARMRGEIGEAEKKGRTKQEVSKIEAETAVLDTRRRGDKAQADAELTNRQTELNMGITLAQIRAKRQAEAKDAELQKDVEQKKAETELERLRATDVTRSKIAKETAQQKADAQFYTETKSADAHIYSQRQDAEGAYFRQLKDAEAVYARQIKEADAAFYAKKKEAEGIAAVAQAYKGMAEVMGGPQGLLQYMMLQNNTYERLALANAKAINGLQPKITVWNTGENAGSSDSTAPIRNLFQSLPPLLSTINDQTGIAPPSWMVGSMGKNNEPEYTPSTKPKMNGVDGIH</sequence>
<dbReference type="GO" id="GO:0005886">
    <property type="term" value="C:plasma membrane"/>
    <property type="evidence" value="ECO:0007669"/>
    <property type="project" value="UniProtKB-SubCell"/>
</dbReference>
<evidence type="ECO:0000313" key="8">
    <source>
        <dbReference type="EMBL" id="ERF73737.1"/>
    </source>
</evidence>
<dbReference type="GeneID" id="19236050"/>
<keyword evidence="3" id="KW-1003">Cell membrane</keyword>
<dbReference type="HOGENOM" id="CLU_030844_1_1_1"/>
<evidence type="ECO:0000256" key="3">
    <source>
        <dbReference type="ARBA" id="ARBA00022475"/>
    </source>
</evidence>
<dbReference type="SUPFAM" id="SSF117892">
    <property type="entry name" value="Band 7/SPFH domain"/>
    <property type="match status" value="1"/>
</dbReference>
<evidence type="ECO:0000256" key="6">
    <source>
        <dbReference type="SAM" id="MobiDB-lite"/>
    </source>
</evidence>
<dbReference type="Gene3D" id="3.30.479.30">
    <property type="entry name" value="Band 7 domain"/>
    <property type="match status" value="1"/>
</dbReference>
<dbReference type="RefSeq" id="XP_007800740.1">
    <property type="nucleotide sequence ID" value="XM_007802549.1"/>
</dbReference>
<keyword evidence="9" id="KW-1185">Reference proteome</keyword>
<dbReference type="InterPro" id="IPR001107">
    <property type="entry name" value="Band_7"/>
</dbReference>
<dbReference type="OrthoDB" id="6080404at2759"/>
<dbReference type="eggNOG" id="KOG2668">
    <property type="taxonomic scope" value="Eukaryota"/>
</dbReference>
<dbReference type="CDD" id="cd03399">
    <property type="entry name" value="SPFH_flotillin"/>
    <property type="match status" value="1"/>
</dbReference>
<comment type="similarity">
    <text evidence="2 5">Belongs to the band 7/mec-2 family. Flotillin subfamily.</text>
</comment>
<name>U1G8G8_ENDPU</name>
<evidence type="ECO:0000259" key="7">
    <source>
        <dbReference type="Pfam" id="PF01145"/>
    </source>
</evidence>
<evidence type="ECO:0000256" key="5">
    <source>
        <dbReference type="RuleBase" id="RU366054"/>
    </source>
</evidence>
<accession>U1G8G8</accession>
<gene>
    <name evidence="8" type="ORF">EPUS_00991</name>
</gene>
<dbReference type="Pfam" id="PF01145">
    <property type="entry name" value="Band_7"/>
    <property type="match status" value="1"/>
</dbReference>
<dbReference type="AlphaFoldDB" id="U1G8G8"/>
<proteinExistence type="inferred from homology"/>
<evidence type="ECO:0000256" key="4">
    <source>
        <dbReference type="ARBA" id="ARBA00023136"/>
    </source>
</evidence>
<feature type="domain" description="Band 7" evidence="7">
    <location>
        <begin position="9"/>
        <end position="201"/>
    </location>
</feature>
<evidence type="ECO:0000256" key="2">
    <source>
        <dbReference type="ARBA" id="ARBA00007161"/>
    </source>
</evidence>
<evidence type="ECO:0000256" key="1">
    <source>
        <dbReference type="ARBA" id="ARBA00004236"/>
    </source>
</evidence>
<evidence type="ECO:0000313" key="9">
    <source>
        <dbReference type="Proteomes" id="UP000019373"/>
    </source>
</evidence>
<protein>
    <recommendedName>
        <fullName evidence="7">Band 7 domain-containing protein</fullName>
    </recommendedName>
</protein>
<keyword evidence="4" id="KW-0472">Membrane</keyword>